<protein>
    <submittedName>
        <fullName evidence="2">M23 family metallopeptidase</fullName>
    </submittedName>
</protein>
<gene>
    <name evidence="2" type="ORF">EMQ25_07240</name>
</gene>
<organism evidence="2 3">
    <name type="scientific">Arsenicitalea aurantiaca</name>
    <dbReference type="NCBI Taxonomy" id="1783274"/>
    <lineage>
        <taxon>Bacteria</taxon>
        <taxon>Pseudomonadati</taxon>
        <taxon>Pseudomonadota</taxon>
        <taxon>Alphaproteobacteria</taxon>
        <taxon>Hyphomicrobiales</taxon>
        <taxon>Devosiaceae</taxon>
        <taxon>Arsenicitalea</taxon>
    </lineage>
</organism>
<dbReference type="SUPFAM" id="SSF51261">
    <property type="entry name" value="Duplicated hybrid motif"/>
    <property type="match status" value="1"/>
</dbReference>
<evidence type="ECO:0000259" key="1">
    <source>
        <dbReference type="Pfam" id="PF01551"/>
    </source>
</evidence>
<dbReference type="InterPro" id="IPR011055">
    <property type="entry name" value="Dup_hybrid_motif"/>
</dbReference>
<dbReference type="CDD" id="cd12797">
    <property type="entry name" value="M23_peptidase"/>
    <property type="match status" value="1"/>
</dbReference>
<proteinExistence type="predicted"/>
<accession>A0A433XFP2</accession>
<dbReference type="InterPro" id="IPR050570">
    <property type="entry name" value="Cell_wall_metabolism_enzyme"/>
</dbReference>
<evidence type="ECO:0000313" key="2">
    <source>
        <dbReference type="EMBL" id="RUT32919.1"/>
    </source>
</evidence>
<reference evidence="2 3" key="1">
    <citation type="journal article" date="2016" name="Int. J. Syst. Evol. Microbiol.">
        <title>Arsenicitalea aurantiaca gen. nov., sp. nov., a new member of the family Hyphomicrobiaceae, isolated from high-arsenic sediment.</title>
        <authorList>
            <person name="Mu Y."/>
            <person name="Zhou L."/>
            <person name="Zeng X.C."/>
            <person name="Liu L."/>
            <person name="Pan Y."/>
            <person name="Chen X."/>
            <person name="Wang J."/>
            <person name="Li S."/>
            <person name="Li W.J."/>
            <person name="Wang Y."/>
        </authorList>
    </citation>
    <scope>NUCLEOTIDE SEQUENCE [LARGE SCALE GENOMIC DNA]</scope>
    <source>
        <strain evidence="2 3">42-50</strain>
    </source>
</reference>
<dbReference type="GO" id="GO:0004222">
    <property type="term" value="F:metalloendopeptidase activity"/>
    <property type="evidence" value="ECO:0007669"/>
    <property type="project" value="TreeGrafter"/>
</dbReference>
<feature type="domain" description="M23ase beta-sheet core" evidence="1">
    <location>
        <begin position="279"/>
        <end position="373"/>
    </location>
</feature>
<dbReference type="PANTHER" id="PTHR21666:SF270">
    <property type="entry name" value="MUREIN HYDROLASE ACTIVATOR ENVC"/>
    <property type="match status" value="1"/>
</dbReference>
<keyword evidence="3" id="KW-1185">Reference proteome</keyword>
<dbReference type="AlphaFoldDB" id="A0A433XFP2"/>
<dbReference type="RefSeq" id="WP_127187876.1">
    <property type="nucleotide sequence ID" value="NZ_RZNJ01000002.1"/>
</dbReference>
<name>A0A433XFP2_9HYPH</name>
<comment type="caution">
    <text evidence="2">The sequence shown here is derived from an EMBL/GenBank/DDBJ whole genome shotgun (WGS) entry which is preliminary data.</text>
</comment>
<dbReference type="FunFam" id="2.70.70.10:FF:000006">
    <property type="entry name" value="M23 family peptidase"/>
    <property type="match status" value="1"/>
</dbReference>
<dbReference type="PANTHER" id="PTHR21666">
    <property type="entry name" value="PEPTIDASE-RELATED"/>
    <property type="match status" value="1"/>
</dbReference>
<dbReference type="OrthoDB" id="9805070at2"/>
<evidence type="ECO:0000313" key="3">
    <source>
        <dbReference type="Proteomes" id="UP000281547"/>
    </source>
</evidence>
<dbReference type="Gene3D" id="2.70.70.10">
    <property type="entry name" value="Glucose Permease (Domain IIA)"/>
    <property type="match status" value="1"/>
</dbReference>
<sequence length="390" mass="41248">MRTPHSSVSARHHKGMRPALAYTLFALLCGTNALTLVGFLMSADVAALLNGRNAEILSAYEDRIVQLRVEVDRLHSRQYAQAGDINLQLQDLAQQQSLLSQQHEYIREIAGRASELGINAASIKTSVTEAPLVTGSLSLAGSPHKTPAPMTSPAVDDIAAHAALVSAMMQESRDALSAISQAASGSTAEIVSELKAIGIDARLPDLQEGMGGPFVPATDAKDAAEIAEEAEAAIDALIRFEAARDALSTAPIFLPIDGGRRVSSNFGTRRDPFTGRRAFHAGIDFPRPTGTPVLSAGAGKVSFVGTRSGYGKTVEITHESGLVTRYAHLSAYLVSPGASVAAGQPIARVGSTGRSTGPHLHFEVRRRDSPLDPTAFIEAGRRLQRFLTSV</sequence>
<dbReference type="Proteomes" id="UP000281547">
    <property type="component" value="Unassembled WGS sequence"/>
</dbReference>
<dbReference type="InterPro" id="IPR016047">
    <property type="entry name" value="M23ase_b-sheet_dom"/>
</dbReference>
<dbReference type="EMBL" id="RZNJ01000002">
    <property type="protein sequence ID" value="RUT32919.1"/>
    <property type="molecule type" value="Genomic_DNA"/>
</dbReference>
<dbReference type="Pfam" id="PF01551">
    <property type="entry name" value="Peptidase_M23"/>
    <property type="match status" value="1"/>
</dbReference>